<dbReference type="GO" id="GO:0009231">
    <property type="term" value="P:riboflavin biosynthetic process"/>
    <property type="evidence" value="ECO:0007669"/>
    <property type="project" value="InterPro"/>
</dbReference>
<dbReference type="GO" id="GO:0005524">
    <property type="term" value="F:ATP binding"/>
    <property type="evidence" value="ECO:0007669"/>
    <property type="project" value="UniProtKB-KW"/>
</dbReference>
<evidence type="ECO:0000313" key="10">
    <source>
        <dbReference type="Proteomes" id="UP000291483"/>
    </source>
</evidence>
<evidence type="ECO:0000256" key="7">
    <source>
        <dbReference type="ARBA" id="ARBA00047880"/>
    </source>
</evidence>
<dbReference type="Gene3D" id="2.40.30.30">
    <property type="entry name" value="Riboflavin kinase-like"/>
    <property type="match status" value="1"/>
</dbReference>
<dbReference type="PANTHER" id="PTHR22749">
    <property type="entry name" value="RIBOFLAVIN KINASE/FMN ADENYLYLTRANSFERASE"/>
    <property type="match status" value="1"/>
</dbReference>
<proteinExistence type="predicted"/>
<keyword evidence="4 9" id="KW-0808">Transferase</keyword>
<name>A0A4Q8AM40_9MICO</name>
<evidence type="ECO:0000259" key="8">
    <source>
        <dbReference type="SMART" id="SM00904"/>
    </source>
</evidence>
<sequence length="149" mass="15996">MTTHIAWLSGIVIHGDGRGNALGFPTANLDVPASGCADGVYAAWARIGDEPRWRQATTSIGDNPTFGDVTETRVEAHIHDFSGDLYGMRVELQLVALIRGMTAFDDVDTLISRTADDLIVAERLLATVAPPDHRGSRAHRATTVSDSVN</sequence>
<dbReference type="EMBL" id="SHLC01000001">
    <property type="protein sequence ID" value="RZU65637.1"/>
    <property type="molecule type" value="Genomic_DNA"/>
</dbReference>
<gene>
    <name evidence="9" type="ORF">EV379_1971</name>
</gene>
<keyword evidence="10" id="KW-1185">Reference proteome</keyword>
<dbReference type="InterPro" id="IPR015865">
    <property type="entry name" value="Riboflavin_kinase_bac/euk"/>
</dbReference>
<keyword evidence="5" id="KW-0547">Nucleotide-binding</keyword>
<dbReference type="PANTHER" id="PTHR22749:SF6">
    <property type="entry name" value="RIBOFLAVIN KINASE"/>
    <property type="match status" value="1"/>
</dbReference>
<dbReference type="InterPro" id="IPR023465">
    <property type="entry name" value="Riboflavin_kinase_dom_sf"/>
</dbReference>
<dbReference type="SUPFAM" id="SSF82114">
    <property type="entry name" value="Riboflavin kinase-like"/>
    <property type="match status" value="1"/>
</dbReference>
<feature type="domain" description="Riboflavin kinase" evidence="8">
    <location>
        <begin position="1"/>
        <end position="126"/>
    </location>
</feature>
<evidence type="ECO:0000256" key="3">
    <source>
        <dbReference type="ARBA" id="ARBA00022643"/>
    </source>
</evidence>
<dbReference type="EC" id="2.7.1.26" evidence="1"/>
<evidence type="ECO:0000256" key="6">
    <source>
        <dbReference type="ARBA" id="ARBA00022840"/>
    </source>
</evidence>
<dbReference type="Pfam" id="PF01687">
    <property type="entry name" value="Flavokinase"/>
    <property type="match status" value="1"/>
</dbReference>
<dbReference type="GO" id="GO:0016779">
    <property type="term" value="F:nucleotidyltransferase activity"/>
    <property type="evidence" value="ECO:0007669"/>
    <property type="project" value="UniProtKB-KW"/>
</dbReference>
<keyword evidence="9" id="KW-0548">Nucleotidyltransferase</keyword>
<evidence type="ECO:0000313" key="9">
    <source>
        <dbReference type="EMBL" id="RZU65637.1"/>
    </source>
</evidence>
<dbReference type="OrthoDB" id="9803667at2"/>
<dbReference type="GO" id="GO:0008531">
    <property type="term" value="F:riboflavin kinase activity"/>
    <property type="evidence" value="ECO:0007669"/>
    <property type="project" value="UniProtKB-EC"/>
</dbReference>
<evidence type="ECO:0000256" key="4">
    <source>
        <dbReference type="ARBA" id="ARBA00022679"/>
    </source>
</evidence>
<dbReference type="Proteomes" id="UP000291483">
    <property type="component" value="Unassembled WGS sequence"/>
</dbReference>
<keyword evidence="9" id="KW-0418">Kinase</keyword>
<comment type="catalytic activity">
    <reaction evidence="7">
        <text>riboflavin + ATP = FMN + ADP + H(+)</text>
        <dbReference type="Rhea" id="RHEA:14357"/>
        <dbReference type="ChEBI" id="CHEBI:15378"/>
        <dbReference type="ChEBI" id="CHEBI:30616"/>
        <dbReference type="ChEBI" id="CHEBI:57986"/>
        <dbReference type="ChEBI" id="CHEBI:58210"/>
        <dbReference type="ChEBI" id="CHEBI:456216"/>
        <dbReference type="EC" id="2.7.1.26"/>
    </reaction>
</comment>
<dbReference type="InterPro" id="IPR023468">
    <property type="entry name" value="Riboflavin_kinase"/>
</dbReference>
<protein>
    <recommendedName>
        <fullName evidence="1">riboflavin kinase</fullName>
        <ecNumber evidence="1">2.7.1.26</ecNumber>
    </recommendedName>
</protein>
<dbReference type="SMART" id="SM00904">
    <property type="entry name" value="Flavokinase"/>
    <property type="match status" value="1"/>
</dbReference>
<dbReference type="RefSeq" id="WP_130505968.1">
    <property type="nucleotide sequence ID" value="NZ_SHLC01000001.1"/>
</dbReference>
<comment type="caution">
    <text evidence="9">The sequence shown here is derived from an EMBL/GenBank/DDBJ whole genome shotgun (WGS) entry which is preliminary data.</text>
</comment>
<keyword evidence="6" id="KW-0067">ATP-binding</keyword>
<reference evidence="9 10" key="1">
    <citation type="submission" date="2019-02" db="EMBL/GenBank/DDBJ databases">
        <title>Sequencing the genomes of 1000 actinobacteria strains.</title>
        <authorList>
            <person name="Klenk H.-P."/>
        </authorList>
    </citation>
    <scope>NUCLEOTIDE SEQUENCE [LARGE SCALE GENOMIC DNA]</scope>
    <source>
        <strain evidence="9 10">DSM 18319</strain>
    </source>
</reference>
<evidence type="ECO:0000256" key="5">
    <source>
        <dbReference type="ARBA" id="ARBA00022741"/>
    </source>
</evidence>
<keyword evidence="2" id="KW-0285">Flavoprotein</keyword>
<keyword evidence="3" id="KW-0288">FMN</keyword>
<dbReference type="GO" id="GO:0009398">
    <property type="term" value="P:FMN biosynthetic process"/>
    <property type="evidence" value="ECO:0007669"/>
    <property type="project" value="TreeGrafter"/>
</dbReference>
<dbReference type="AlphaFoldDB" id="A0A4Q8AM40"/>
<accession>A0A4Q8AM40</accession>
<evidence type="ECO:0000256" key="1">
    <source>
        <dbReference type="ARBA" id="ARBA00012105"/>
    </source>
</evidence>
<evidence type="ECO:0000256" key="2">
    <source>
        <dbReference type="ARBA" id="ARBA00022630"/>
    </source>
</evidence>
<organism evidence="9 10">
    <name type="scientific">Microterricola gilva</name>
    <dbReference type="NCBI Taxonomy" id="393267"/>
    <lineage>
        <taxon>Bacteria</taxon>
        <taxon>Bacillati</taxon>
        <taxon>Actinomycetota</taxon>
        <taxon>Actinomycetes</taxon>
        <taxon>Micrococcales</taxon>
        <taxon>Microbacteriaceae</taxon>
        <taxon>Microterricola</taxon>
    </lineage>
</organism>